<dbReference type="EMBL" id="BAVS01000037">
    <property type="protein sequence ID" value="GAE95036.1"/>
    <property type="molecule type" value="Genomic_DNA"/>
</dbReference>
<evidence type="ECO:0000313" key="2">
    <source>
        <dbReference type="Proteomes" id="UP000019102"/>
    </source>
</evidence>
<sequence>MANFAFREGELPLGEIIQFLQKKNYRGDWLVEIDGYSGDPDEACQISFDFLKDKLVN</sequence>
<name>W4VPE9_9BACI</name>
<dbReference type="Proteomes" id="UP000019102">
    <property type="component" value="Unassembled WGS sequence"/>
</dbReference>
<organism evidence="1 2">
    <name type="scientific">Gracilibacillus boraciitolerans JCM 21714</name>
    <dbReference type="NCBI Taxonomy" id="1298598"/>
    <lineage>
        <taxon>Bacteria</taxon>
        <taxon>Bacillati</taxon>
        <taxon>Bacillota</taxon>
        <taxon>Bacilli</taxon>
        <taxon>Bacillales</taxon>
        <taxon>Bacillaceae</taxon>
        <taxon>Gracilibacillus</taxon>
    </lineage>
</organism>
<dbReference type="InterPro" id="IPR036237">
    <property type="entry name" value="Xyl_isomerase-like_sf"/>
</dbReference>
<gene>
    <name evidence="1" type="ORF">JCM21714_4240</name>
</gene>
<accession>W4VPE9</accession>
<dbReference type="RefSeq" id="WP_200868466.1">
    <property type="nucleotide sequence ID" value="NZ_BAVS01000037.1"/>
</dbReference>
<protein>
    <recommendedName>
        <fullName evidence="3">Inosose isomerase</fullName>
    </recommendedName>
</protein>
<dbReference type="SUPFAM" id="SSF51658">
    <property type="entry name" value="Xylose isomerase-like"/>
    <property type="match status" value="1"/>
</dbReference>
<dbReference type="Gene3D" id="3.20.20.150">
    <property type="entry name" value="Divalent-metal-dependent TIM barrel enzymes"/>
    <property type="match status" value="1"/>
</dbReference>
<proteinExistence type="predicted"/>
<dbReference type="STRING" id="1298598.JCM21714_4240"/>
<reference evidence="1 2" key="1">
    <citation type="journal article" date="2014" name="Genome Announc.">
        <title>Draft Genome Sequence of the Boron-Tolerant and Moderately Halotolerant Bacterium Gracilibacillus boraciitolerans JCM 21714T.</title>
        <authorList>
            <person name="Ahmed I."/>
            <person name="Oshima K."/>
            <person name="Suda W."/>
            <person name="Kitamura K."/>
            <person name="Iida T."/>
            <person name="Ohmori Y."/>
            <person name="Fujiwara T."/>
            <person name="Hattori M."/>
            <person name="Ohkuma M."/>
        </authorList>
    </citation>
    <scope>NUCLEOTIDE SEQUENCE [LARGE SCALE GENOMIC DNA]</scope>
    <source>
        <strain evidence="1 2">JCM 21714</strain>
    </source>
</reference>
<dbReference type="AlphaFoldDB" id="W4VPE9"/>
<evidence type="ECO:0000313" key="1">
    <source>
        <dbReference type="EMBL" id="GAE95036.1"/>
    </source>
</evidence>
<comment type="caution">
    <text evidence="1">The sequence shown here is derived from an EMBL/GenBank/DDBJ whole genome shotgun (WGS) entry which is preliminary data.</text>
</comment>
<evidence type="ECO:0008006" key="3">
    <source>
        <dbReference type="Google" id="ProtNLM"/>
    </source>
</evidence>
<keyword evidence="2" id="KW-1185">Reference proteome</keyword>